<dbReference type="STRING" id="4577.A0A1D6K359"/>
<feature type="domain" description="Helitron helicase-like" evidence="1">
    <location>
        <begin position="207"/>
        <end position="370"/>
    </location>
</feature>
<dbReference type="SMR" id="A0A1D6K359"/>
<dbReference type="PANTHER" id="PTHR45786:SF74">
    <property type="entry name" value="ATP-DEPENDENT DNA HELICASE"/>
    <property type="match status" value="1"/>
</dbReference>
<dbReference type="InterPro" id="IPR025476">
    <property type="entry name" value="Helitron_helicase-like"/>
</dbReference>
<evidence type="ECO:0000313" key="2">
    <source>
        <dbReference type="EMBL" id="ONL98093.1"/>
    </source>
</evidence>
<dbReference type="EMBL" id="CM007647">
    <property type="protein sequence ID" value="ONL98093.1"/>
    <property type="molecule type" value="Genomic_DNA"/>
</dbReference>
<dbReference type="OMA" id="ISKCART"/>
<reference evidence="2" key="1">
    <citation type="submission" date="2015-12" db="EMBL/GenBank/DDBJ databases">
        <title>Update maize B73 reference genome by single molecule sequencing technologies.</title>
        <authorList>
            <consortium name="Maize Genome Sequencing Project"/>
            <person name="Ware D."/>
        </authorList>
    </citation>
    <scope>NUCLEOTIDE SEQUENCE [LARGE SCALE GENOMIC DNA]</scope>
    <source>
        <tissue evidence="2">Seedling</tissue>
    </source>
</reference>
<dbReference type="GO" id="GO:0005524">
    <property type="term" value="F:ATP binding"/>
    <property type="evidence" value="ECO:0007669"/>
    <property type="project" value="UniProtKB-KW"/>
</dbReference>
<evidence type="ECO:0000259" key="1">
    <source>
        <dbReference type="Pfam" id="PF14214"/>
    </source>
</evidence>
<dbReference type="Gene3D" id="3.40.50.300">
    <property type="entry name" value="P-loop containing nucleotide triphosphate hydrolases"/>
    <property type="match status" value="1"/>
</dbReference>
<gene>
    <name evidence="2" type="ORF">ZEAMMB73_Zm00001d029168</name>
</gene>
<dbReference type="PANTHER" id="PTHR45786">
    <property type="entry name" value="DNA BINDING PROTEIN-LIKE"/>
    <property type="match status" value="1"/>
</dbReference>
<dbReference type="CDD" id="cd18809">
    <property type="entry name" value="SF1_C_RecD"/>
    <property type="match status" value="1"/>
</dbReference>
<dbReference type="GO" id="GO:0004386">
    <property type="term" value="F:helicase activity"/>
    <property type="evidence" value="ECO:0007669"/>
    <property type="project" value="UniProtKB-KW"/>
</dbReference>
<dbReference type="ExpressionAtlas" id="A0A1D6K359">
    <property type="expression patterns" value="baseline"/>
</dbReference>
<accession>A0A1D6K359</accession>
<dbReference type="SUPFAM" id="SSF52540">
    <property type="entry name" value="P-loop containing nucleoside triphosphate hydrolases"/>
    <property type="match status" value="1"/>
</dbReference>
<dbReference type="InParanoid" id="A0A1D6K359"/>
<proteinExistence type="predicted"/>
<dbReference type="GO" id="GO:0016787">
    <property type="term" value="F:hydrolase activity"/>
    <property type="evidence" value="ECO:0007669"/>
    <property type="project" value="UniProtKB-KW"/>
</dbReference>
<dbReference type="AlphaFoldDB" id="A0A1D6K359"/>
<name>A0A1D6K359_MAIZE</name>
<dbReference type="Pfam" id="PF14214">
    <property type="entry name" value="Helitron_like_N"/>
    <property type="match status" value="1"/>
</dbReference>
<sequence>MGANIDNAVNDGSGPPLFKICGQVHHRIGSLLPQEGSTPQFLQLYIYDTVNEVENRLRCLNPTKETIQNIDPLIVQELIKMLDEHNPFAKKFRMARDKLSDYEDEDFIIRIVGAREGDPVQYNLPTTDELAMLVCGDISLETFKRDIIIQKHNRDLKRISSLHPAYMALQYPLLFPFGERGFQIGVPYVGMENAERSARSHMTMQDFFSYRFHYKKNEPNPFLCYELLSSQAKVDARAAIDENRLQYILQNQNNLWTESIQGISDAVGRGCIDGEEMGLRVVLPASHIGGRRYMFQNYHDGLAICRVYGPPDFFVTFACNPNWPEILESMFEPGQKASDRSNIIVRVFHLKLNDLLNDIRSGDIFGRQVAERRQYPIKVCYAMTINKSQGQSLSEVVVYLKNPVFTHGQLYVAFSRVTSKKGLKVLIEDEDGNPSDETKNIVYNEIFSRFIQ</sequence>
<protein>
    <submittedName>
        <fullName evidence="2">Retrotransposon-like protein</fullName>
    </submittedName>
</protein>
<organism evidence="2">
    <name type="scientific">Zea mays</name>
    <name type="common">Maize</name>
    <dbReference type="NCBI Taxonomy" id="4577"/>
    <lineage>
        <taxon>Eukaryota</taxon>
        <taxon>Viridiplantae</taxon>
        <taxon>Streptophyta</taxon>
        <taxon>Embryophyta</taxon>
        <taxon>Tracheophyta</taxon>
        <taxon>Spermatophyta</taxon>
        <taxon>Magnoliopsida</taxon>
        <taxon>Liliopsida</taxon>
        <taxon>Poales</taxon>
        <taxon>Poaceae</taxon>
        <taxon>PACMAD clade</taxon>
        <taxon>Panicoideae</taxon>
        <taxon>Andropogonodae</taxon>
        <taxon>Andropogoneae</taxon>
        <taxon>Tripsacinae</taxon>
        <taxon>Zea</taxon>
    </lineage>
</organism>
<dbReference type="InterPro" id="IPR027417">
    <property type="entry name" value="P-loop_NTPase"/>
</dbReference>